<reference evidence="2" key="1">
    <citation type="journal article" date="2022" name="Mol. Ecol. Resour.">
        <title>The genomes of chicory, endive, great burdock and yacon provide insights into Asteraceae palaeo-polyploidization history and plant inulin production.</title>
        <authorList>
            <person name="Fan W."/>
            <person name="Wang S."/>
            <person name="Wang H."/>
            <person name="Wang A."/>
            <person name="Jiang F."/>
            <person name="Liu H."/>
            <person name="Zhao H."/>
            <person name="Xu D."/>
            <person name="Zhang Y."/>
        </authorList>
    </citation>
    <scope>NUCLEOTIDE SEQUENCE [LARGE SCALE GENOMIC DNA]</scope>
    <source>
        <strain evidence="2">cv. Punajuju</strain>
    </source>
</reference>
<name>A0ACB9H688_CICIN</name>
<proteinExistence type="predicted"/>
<protein>
    <submittedName>
        <fullName evidence="1">Uncharacterized protein</fullName>
    </submittedName>
</protein>
<sequence length="108" mass="12398">MRAEEPMHNTICHGRCPRWVRKQAQVLLEMYDVGHVFLFDLVGSIQLAADPPPSILLMLQSGFQKNMKLIPPKSLYRRSPRDVILFLIEFQSRNGHRGSASGNDVYDF</sequence>
<evidence type="ECO:0000313" key="1">
    <source>
        <dbReference type="EMBL" id="KAI3791363.1"/>
    </source>
</evidence>
<evidence type="ECO:0000313" key="2">
    <source>
        <dbReference type="Proteomes" id="UP001055811"/>
    </source>
</evidence>
<accession>A0ACB9H688</accession>
<reference evidence="1 2" key="2">
    <citation type="journal article" date="2022" name="Mol. Ecol. Resour.">
        <title>The genomes of chicory, endive, great burdock and yacon provide insights into Asteraceae paleo-polyploidization history and plant inulin production.</title>
        <authorList>
            <person name="Fan W."/>
            <person name="Wang S."/>
            <person name="Wang H."/>
            <person name="Wang A."/>
            <person name="Jiang F."/>
            <person name="Liu H."/>
            <person name="Zhao H."/>
            <person name="Xu D."/>
            <person name="Zhang Y."/>
        </authorList>
    </citation>
    <scope>NUCLEOTIDE SEQUENCE [LARGE SCALE GENOMIC DNA]</scope>
    <source>
        <strain evidence="2">cv. Punajuju</strain>
        <tissue evidence="1">Leaves</tissue>
    </source>
</reference>
<keyword evidence="2" id="KW-1185">Reference proteome</keyword>
<comment type="caution">
    <text evidence="1">The sequence shown here is derived from an EMBL/GenBank/DDBJ whole genome shotgun (WGS) entry which is preliminary data.</text>
</comment>
<dbReference type="EMBL" id="CM042009">
    <property type="protein sequence ID" value="KAI3791363.1"/>
    <property type="molecule type" value="Genomic_DNA"/>
</dbReference>
<dbReference type="Proteomes" id="UP001055811">
    <property type="component" value="Linkage Group LG01"/>
</dbReference>
<organism evidence="1 2">
    <name type="scientific">Cichorium intybus</name>
    <name type="common">Chicory</name>
    <dbReference type="NCBI Taxonomy" id="13427"/>
    <lineage>
        <taxon>Eukaryota</taxon>
        <taxon>Viridiplantae</taxon>
        <taxon>Streptophyta</taxon>
        <taxon>Embryophyta</taxon>
        <taxon>Tracheophyta</taxon>
        <taxon>Spermatophyta</taxon>
        <taxon>Magnoliopsida</taxon>
        <taxon>eudicotyledons</taxon>
        <taxon>Gunneridae</taxon>
        <taxon>Pentapetalae</taxon>
        <taxon>asterids</taxon>
        <taxon>campanulids</taxon>
        <taxon>Asterales</taxon>
        <taxon>Asteraceae</taxon>
        <taxon>Cichorioideae</taxon>
        <taxon>Cichorieae</taxon>
        <taxon>Cichoriinae</taxon>
        <taxon>Cichorium</taxon>
    </lineage>
</organism>
<gene>
    <name evidence="1" type="ORF">L2E82_05130</name>
</gene>